<dbReference type="InterPro" id="IPR018289">
    <property type="entry name" value="MULE_transposase_dom"/>
</dbReference>
<feature type="region of interest" description="Disordered" evidence="1">
    <location>
        <begin position="518"/>
        <end position="548"/>
    </location>
</feature>
<evidence type="ECO:0000313" key="5">
    <source>
        <dbReference type="Proteomes" id="UP000823749"/>
    </source>
</evidence>
<dbReference type="EMBL" id="JACTNZ010000009">
    <property type="protein sequence ID" value="KAG5531287.1"/>
    <property type="molecule type" value="Genomic_DNA"/>
</dbReference>
<sequence>MRTGECTVTLQDVEVLVGVPIDGEPVIGTTNEDWGPLCRRLLGIVLEPNVERKGGKVTMKWLRQHFQGHLAEGYMDENVQQQARGYILQLIGGVLMPNHSGSQVHLAYLTLLEDLTIVRSWGSACLSNLYHFLCHGCQIGKENMGGAFILLQLWAWERFPFVASGRLGRRQRPPGSPIGARWDDRFRSPDLATHVVGYYRNYFDMQRPDEVIWRPYIEELIASLPPNCRAGRAIWMAKVPLLNFAMVQMHMPDRVMRQFGRRQTIPAHCNCRQPPHGKDWKAGQKDYRQEHRAELEMWNNRLDHIVPAEEADPHEYAYPADDPYVSWYERITIQYISRLGGGADKAMRLFERLRTVQTMEDIDLDELRSIGEEGVGAMAYLEKWLRKRSPMEPNQPQAEGVNVAEEVHPLHEPAIEVENAAAQAPVDPFIHNDAIPNIVDAGTTSAPQDGDGGSVSSSFTAHLGSVPSYPFTPMFQSTSPLPIHTDIPFDSQDWMDSPLQNVGGLDTTFLGRPVLKRKETLDGDDGGSSEAPQLGDDLVGMGGHPTVEGDAEVHAELDVQGEGDGVVTQAPVVEQEVQEDQDESSLEDVDAALEADGFEDDYIDGQGNVIPALKPPCPMYTQDTWSNIIDPSPPMPTRSHLGWDGRSEFFEGQLFSSKDELQCAMKKFCMTRNYVVKTDKSSPNLLSYKCNNKTSCGWRLRASIKPNSDMWKVTKYTGPHSCLAVNVTQDHSMLDARYMANEMTEIIGSNFSTKIKTLQLFIKKLTEGYMPSYSKTWAAKQLVISRLHGDWDQSHATLPVFLQVLEQTNPGTRTLLLYKDSGLPGCATFDRLFWAFAPTIKGFKHSRPVISVDGTFLTGRYKGTLLIAVTQDVENQIMPIAFAIVQQEDRDNWGWFLTCIRHFVTKRQGLCLISDRHSGLMSWLEDDSAYDWRPPHAYHRYCLLHLGSNYHR</sequence>
<dbReference type="PANTHER" id="PTHR46033">
    <property type="entry name" value="PROTEIN MAIN-LIKE 2"/>
    <property type="match status" value="1"/>
</dbReference>
<keyword evidence="5" id="KW-1185">Reference proteome</keyword>
<dbReference type="GO" id="GO:0010073">
    <property type="term" value="P:meristem maintenance"/>
    <property type="evidence" value="ECO:0007669"/>
    <property type="project" value="InterPro"/>
</dbReference>
<reference evidence="4" key="1">
    <citation type="submission" date="2020-08" db="EMBL/GenBank/DDBJ databases">
        <title>Plant Genome Project.</title>
        <authorList>
            <person name="Zhang R.-G."/>
        </authorList>
    </citation>
    <scope>NUCLEOTIDE SEQUENCE</scope>
    <source>
        <strain evidence="4">WSP0</strain>
        <tissue evidence="4">Leaf</tissue>
    </source>
</reference>
<organism evidence="4 5">
    <name type="scientific">Rhododendron griersonianum</name>
    <dbReference type="NCBI Taxonomy" id="479676"/>
    <lineage>
        <taxon>Eukaryota</taxon>
        <taxon>Viridiplantae</taxon>
        <taxon>Streptophyta</taxon>
        <taxon>Embryophyta</taxon>
        <taxon>Tracheophyta</taxon>
        <taxon>Spermatophyta</taxon>
        <taxon>Magnoliopsida</taxon>
        <taxon>eudicotyledons</taxon>
        <taxon>Gunneridae</taxon>
        <taxon>Pentapetalae</taxon>
        <taxon>asterids</taxon>
        <taxon>Ericales</taxon>
        <taxon>Ericaceae</taxon>
        <taxon>Ericoideae</taxon>
        <taxon>Rhodoreae</taxon>
        <taxon>Rhododendron</taxon>
    </lineage>
</organism>
<evidence type="ECO:0000259" key="3">
    <source>
        <dbReference type="Pfam" id="PF10551"/>
    </source>
</evidence>
<proteinExistence type="predicted"/>
<accession>A0AAV6IUW0</accession>
<dbReference type="PANTHER" id="PTHR46033:SF8">
    <property type="entry name" value="PROTEIN MAINTENANCE OF MERISTEMS-LIKE"/>
    <property type="match status" value="1"/>
</dbReference>
<protein>
    <submittedName>
        <fullName evidence="4">Uncharacterized protein</fullName>
    </submittedName>
</protein>
<dbReference type="Proteomes" id="UP000823749">
    <property type="component" value="Chromosome 9"/>
</dbReference>
<dbReference type="Pfam" id="PF10551">
    <property type="entry name" value="MULE"/>
    <property type="match status" value="1"/>
</dbReference>
<dbReference type="AlphaFoldDB" id="A0AAV6IUW0"/>
<dbReference type="InterPro" id="IPR044824">
    <property type="entry name" value="MAIN-like"/>
</dbReference>
<name>A0AAV6IUW0_9ERIC</name>
<evidence type="ECO:0000259" key="2">
    <source>
        <dbReference type="Pfam" id="PF10536"/>
    </source>
</evidence>
<gene>
    <name evidence="4" type="ORF">RHGRI_026039</name>
</gene>
<dbReference type="Pfam" id="PF10536">
    <property type="entry name" value="PMD"/>
    <property type="match status" value="1"/>
</dbReference>
<dbReference type="InterPro" id="IPR019557">
    <property type="entry name" value="AminoTfrase-like_pln_mobile"/>
</dbReference>
<evidence type="ECO:0000313" key="4">
    <source>
        <dbReference type="EMBL" id="KAG5531287.1"/>
    </source>
</evidence>
<feature type="domain" description="Aminotransferase-like plant mobile" evidence="2">
    <location>
        <begin position="1"/>
        <end position="328"/>
    </location>
</feature>
<comment type="caution">
    <text evidence="4">The sequence shown here is derived from an EMBL/GenBank/DDBJ whole genome shotgun (WGS) entry which is preliminary data.</text>
</comment>
<evidence type="ECO:0000256" key="1">
    <source>
        <dbReference type="SAM" id="MobiDB-lite"/>
    </source>
</evidence>
<feature type="domain" description="MULE transposase" evidence="3">
    <location>
        <begin position="849"/>
        <end position="948"/>
    </location>
</feature>